<comment type="similarity">
    <text evidence="6">Belongs to the ABC transporter superfamily. Sulfate/tungstate importer (TC 3.A.1.6) family.</text>
</comment>
<keyword evidence="3" id="KW-0500">Molybdenum</keyword>
<protein>
    <recommendedName>
        <fullName evidence="9">Molybdate/tungstate import ATP-binding protein WtpC</fullName>
        <ecNumber evidence="8">7.3.2.6</ecNumber>
    </recommendedName>
</protein>
<dbReference type="PANTHER" id="PTHR42788:SF13">
    <property type="entry name" value="ALIPHATIC SULFONATES IMPORT ATP-BINDING PROTEIN SSUB"/>
    <property type="match status" value="1"/>
</dbReference>
<dbReference type="FunFam" id="3.40.50.300:FF:000425">
    <property type="entry name" value="Probable ABC transporter, ATP-binding subunit"/>
    <property type="match status" value="1"/>
</dbReference>
<dbReference type="KEGG" id="mou:OU421_02920"/>
<evidence type="ECO:0000256" key="11">
    <source>
        <dbReference type="ARBA" id="ARBA00057369"/>
    </source>
</evidence>
<proteinExistence type="inferred from homology"/>
<evidence type="ECO:0000256" key="9">
    <source>
        <dbReference type="ARBA" id="ARBA00041133"/>
    </source>
</evidence>
<reference evidence="13" key="1">
    <citation type="submission" date="2022-11" db="EMBL/GenBank/DDBJ databases">
        <title>Complete genome sequence of Methanogenium organophilum DSM 3596.</title>
        <authorList>
            <person name="Chen S.-C."/>
            <person name="Lai S.-J."/>
            <person name="You Y.-T."/>
        </authorList>
    </citation>
    <scope>NUCLEOTIDE SEQUENCE</scope>
    <source>
        <strain evidence="13">DSM 3596</strain>
    </source>
</reference>
<evidence type="ECO:0000313" key="14">
    <source>
        <dbReference type="Proteomes" id="UP001163096"/>
    </source>
</evidence>
<dbReference type="InterPro" id="IPR050166">
    <property type="entry name" value="ABC_transporter_ATP-bind"/>
</dbReference>
<comment type="subcellular location">
    <subcellularLocation>
        <location evidence="1">Cell membrane</location>
    </subcellularLocation>
</comment>
<dbReference type="PROSITE" id="PS50893">
    <property type="entry name" value="ABC_TRANSPORTER_2"/>
    <property type="match status" value="1"/>
</dbReference>
<dbReference type="InterPro" id="IPR003593">
    <property type="entry name" value="AAA+_ATPase"/>
</dbReference>
<dbReference type="InterPro" id="IPR017871">
    <property type="entry name" value="ABC_transporter-like_CS"/>
</dbReference>
<evidence type="ECO:0000313" key="13">
    <source>
        <dbReference type="EMBL" id="WAI01841.1"/>
    </source>
</evidence>
<dbReference type="AlphaFoldDB" id="A0A9X9T8V9"/>
<comment type="catalytic activity">
    <reaction evidence="10">
        <text>tungstate(in) + ATP + H2O = tungstate(out) + ADP + phosphate + H(+)</text>
        <dbReference type="Rhea" id="RHEA:35027"/>
        <dbReference type="ChEBI" id="CHEBI:15377"/>
        <dbReference type="ChEBI" id="CHEBI:15378"/>
        <dbReference type="ChEBI" id="CHEBI:30616"/>
        <dbReference type="ChEBI" id="CHEBI:43474"/>
        <dbReference type="ChEBI" id="CHEBI:46502"/>
        <dbReference type="ChEBI" id="CHEBI:456216"/>
        <dbReference type="EC" id="7.3.2.6"/>
    </reaction>
</comment>
<sequence>MAIVSVEQVTKVFARDEGEPTVALKDINLDIEEKEFICIVGASGCGKTTLLRIIAGLETATEGTIRLNGTPIEGTDTDRGMVFQEYSLFPWKSVIDNIAFGLEMRGIPKTERREKAEKYLKIIRMEQFRDAYPHELSGGMRQRVAIARALANEPKVLLMDEPFGALDAQTRNVMQRELLEIWEETQKTVIFVTHSVDEAVFLADRIVILSPRPGKIEEVITVDLPRMRDRTAQQFAEMRKHILKSMEDSASIR</sequence>
<feature type="domain" description="ABC transporter" evidence="12">
    <location>
        <begin position="4"/>
        <end position="236"/>
    </location>
</feature>
<dbReference type="GeneID" id="76834020"/>
<dbReference type="EMBL" id="CP113361">
    <property type="protein sequence ID" value="WAI01841.1"/>
    <property type="molecule type" value="Genomic_DNA"/>
</dbReference>
<dbReference type="PROSITE" id="PS00211">
    <property type="entry name" value="ABC_TRANSPORTER_1"/>
    <property type="match status" value="1"/>
</dbReference>
<comment type="subunit">
    <text evidence="7">The complex is composed of two ATP-binding proteins (WtpC), two transmembrane proteins (WtpB) and a solute-binding protein (WtpA).</text>
</comment>
<keyword evidence="4" id="KW-0547">Nucleotide-binding</keyword>
<dbReference type="GO" id="GO:0016887">
    <property type="term" value="F:ATP hydrolysis activity"/>
    <property type="evidence" value="ECO:0007669"/>
    <property type="project" value="InterPro"/>
</dbReference>
<evidence type="ECO:0000256" key="4">
    <source>
        <dbReference type="ARBA" id="ARBA00022741"/>
    </source>
</evidence>
<keyword evidence="5 13" id="KW-0067">ATP-binding</keyword>
<dbReference type="RefSeq" id="WP_268187119.1">
    <property type="nucleotide sequence ID" value="NZ_CP113361.1"/>
</dbReference>
<evidence type="ECO:0000256" key="3">
    <source>
        <dbReference type="ARBA" id="ARBA00022505"/>
    </source>
</evidence>
<evidence type="ECO:0000256" key="6">
    <source>
        <dbReference type="ARBA" id="ARBA00038307"/>
    </source>
</evidence>
<comment type="function">
    <text evidence="11">Part of the ABC transporter complex WtpABC involved in molybdate/tungstate import. Responsible for energy coupling to the transport system.</text>
</comment>
<dbReference type="Proteomes" id="UP001163096">
    <property type="component" value="Chromosome"/>
</dbReference>
<dbReference type="Gene3D" id="3.40.50.300">
    <property type="entry name" value="P-loop containing nucleotide triphosphate hydrolases"/>
    <property type="match status" value="1"/>
</dbReference>
<keyword evidence="2" id="KW-0813">Transport</keyword>
<dbReference type="SMART" id="SM00382">
    <property type="entry name" value="AAA"/>
    <property type="match status" value="1"/>
</dbReference>
<dbReference type="Pfam" id="PF00005">
    <property type="entry name" value="ABC_tran"/>
    <property type="match status" value="1"/>
</dbReference>
<organism evidence="13 14">
    <name type="scientific">Methanogenium organophilum</name>
    <dbReference type="NCBI Taxonomy" id="2199"/>
    <lineage>
        <taxon>Archaea</taxon>
        <taxon>Methanobacteriati</taxon>
        <taxon>Methanobacteriota</taxon>
        <taxon>Stenosarchaea group</taxon>
        <taxon>Methanomicrobia</taxon>
        <taxon>Methanomicrobiales</taxon>
        <taxon>Methanomicrobiaceae</taxon>
        <taxon>Methanogenium</taxon>
    </lineage>
</organism>
<evidence type="ECO:0000256" key="7">
    <source>
        <dbReference type="ARBA" id="ARBA00038781"/>
    </source>
</evidence>
<dbReference type="GO" id="GO:0005886">
    <property type="term" value="C:plasma membrane"/>
    <property type="evidence" value="ECO:0007669"/>
    <property type="project" value="UniProtKB-SubCell"/>
</dbReference>
<gene>
    <name evidence="13" type="ORF">OU421_02920</name>
</gene>
<evidence type="ECO:0000256" key="1">
    <source>
        <dbReference type="ARBA" id="ARBA00004236"/>
    </source>
</evidence>
<evidence type="ECO:0000259" key="12">
    <source>
        <dbReference type="PROSITE" id="PS50893"/>
    </source>
</evidence>
<dbReference type="InterPro" id="IPR027417">
    <property type="entry name" value="P-loop_NTPase"/>
</dbReference>
<evidence type="ECO:0000256" key="5">
    <source>
        <dbReference type="ARBA" id="ARBA00022840"/>
    </source>
</evidence>
<dbReference type="SUPFAM" id="SSF52540">
    <property type="entry name" value="P-loop containing nucleoside triphosphate hydrolases"/>
    <property type="match status" value="1"/>
</dbReference>
<accession>A0A9X9T8V9</accession>
<evidence type="ECO:0000256" key="10">
    <source>
        <dbReference type="ARBA" id="ARBA00047936"/>
    </source>
</evidence>
<dbReference type="InterPro" id="IPR003439">
    <property type="entry name" value="ABC_transporter-like_ATP-bd"/>
</dbReference>
<dbReference type="CDD" id="cd03293">
    <property type="entry name" value="ABC_NrtD_SsuB_transporters"/>
    <property type="match status" value="1"/>
</dbReference>
<dbReference type="GO" id="GO:1901238">
    <property type="term" value="F:ABC-type tungstate transporter activity"/>
    <property type="evidence" value="ECO:0007669"/>
    <property type="project" value="UniProtKB-EC"/>
</dbReference>
<dbReference type="GO" id="GO:0005524">
    <property type="term" value="F:ATP binding"/>
    <property type="evidence" value="ECO:0007669"/>
    <property type="project" value="UniProtKB-KW"/>
</dbReference>
<dbReference type="PANTHER" id="PTHR42788">
    <property type="entry name" value="TAURINE IMPORT ATP-BINDING PROTEIN-RELATED"/>
    <property type="match status" value="1"/>
</dbReference>
<evidence type="ECO:0000256" key="8">
    <source>
        <dbReference type="ARBA" id="ARBA00039025"/>
    </source>
</evidence>
<dbReference type="EC" id="7.3.2.6" evidence="8"/>
<name>A0A9X9T8V9_METOG</name>
<evidence type="ECO:0000256" key="2">
    <source>
        <dbReference type="ARBA" id="ARBA00022448"/>
    </source>
</evidence>
<keyword evidence="14" id="KW-1185">Reference proteome</keyword>